<reference evidence="5" key="2">
    <citation type="submission" date="2021-09" db="EMBL/GenBank/DDBJ databases">
        <authorList>
            <person name="Gilroy R."/>
        </authorList>
    </citation>
    <scope>NUCLEOTIDE SEQUENCE</scope>
    <source>
        <strain evidence="5">ChiGjej1B1-18357</strain>
    </source>
</reference>
<dbReference type="EMBL" id="DYXM01000234">
    <property type="protein sequence ID" value="HJE91782.1"/>
    <property type="molecule type" value="Genomic_DNA"/>
</dbReference>
<proteinExistence type="inferred from homology"/>
<evidence type="ECO:0000313" key="5">
    <source>
        <dbReference type="EMBL" id="HJE91782.1"/>
    </source>
</evidence>
<organism evidence="5 6">
    <name type="scientific">Dietzia timorensis</name>
    <dbReference type="NCBI Taxonomy" id="499555"/>
    <lineage>
        <taxon>Bacteria</taxon>
        <taxon>Bacillati</taxon>
        <taxon>Actinomycetota</taxon>
        <taxon>Actinomycetes</taxon>
        <taxon>Mycobacteriales</taxon>
        <taxon>Dietziaceae</taxon>
        <taxon>Dietzia</taxon>
    </lineage>
</organism>
<sequence>MNDFERQTASAGSRPGRRRSRRAAGPAGNHGSNAAQPPAGGQRAHAHGSAGAPGKGGNGTGGATPKSGPAKGNADPGHGPAEGRSRRRRRRGRGRGSGARAQAGAAANGTTTGDGTSKAGAGDDSSAEQQRQHGQQRKNARGGSRTGGRGRGQGAKGQGQKPGQKQGQRHGGRGGQQRGQGARGGSRKSTARGPHASLRTVRETSAGGMVVRGLAELAEAYAEQGEGLDLASVEALEVALIGRLDRRGRMLWSMPKGHVEGTETYAQTARREVLEETGLNGTILAELGSIDYWFVADGKRIHKTVHHHIIRYDDGDLCDEDPEITEVAWVAFKLLPMRLAYTDERRLMDTARDLLPELAAAEVAGRNPEPRPADVVDPNRRSATREESSARPTSASGNKPVQGADKGHGAAADATRSGEGRKRSRRRRGRGGRGRGGQQAGHGQNQHAQRPRGSHGNRQNQKKAGGQSGPAGNSGGSGNRGNSGQSGRDDNTRGSGQ</sequence>
<feature type="compositionally biased region" description="Basic and acidic residues" evidence="3">
    <location>
        <begin position="368"/>
        <end position="389"/>
    </location>
</feature>
<comment type="similarity">
    <text evidence="1">Belongs to the Nudix hydrolase family.</text>
</comment>
<dbReference type="PANTHER" id="PTHR43736:SF1">
    <property type="entry name" value="DIHYDRONEOPTERIN TRIPHOSPHATE DIPHOSPHATASE"/>
    <property type="match status" value="1"/>
</dbReference>
<feature type="compositionally biased region" description="Gly residues" evidence="3">
    <location>
        <begin position="51"/>
        <end position="62"/>
    </location>
</feature>
<reference evidence="5" key="1">
    <citation type="journal article" date="2021" name="PeerJ">
        <title>Extensive microbial diversity within the chicken gut microbiome revealed by metagenomics and culture.</title>
        <authorList>
            <person name="Gilroy R."/>
            <person name="Ravi A."/>
            <person name="Getino M."/>
            <person name="Pursley I."/>
            <person name="Horton D.L."/>
            <person name="Alikhan N.F."/>
            <person name="Baker D."/>
            <person name="Gharbi K."/>
            <person name="Hall N."/>
            <person name="Watson M."/>
            <person name="Adriaenssens E.M."/>
            <person name="Foster-Nyarko E."/>
            <person name="Jarju S."/>
            <person name="Secka A."/>
            <person name="Antonio M."/>
            <person name="Oren A."/>
            <person name="Chaudhuri R.R."/>
            <person name="La Ragione R."/>
            <person name="Hildebrand F."/>
            <person name="Pallen M.J."/>
        </authorList>
    </citation>
    <scope>NUCLEOTIDE SEQUENCE</scope>
    <source>
        <strain evidence="5">ChiGjej1B1-18357</strain>
    </source>
</reference>
<comment type="caution">
    <text evidence="5">The sequence shown here is derived from an EMBL/GenBank/DDBJ whole genome shotgun (WGS) entry which is preliminary data.</text>
</comment>
<feature type="compositionally biased region" description="Low complexity" evidence="3">
    <location>
        <begin position="98"/>
        <end position="117"/>
    </location>
</feature>
<gene>
    <name evidence="5" type="ORF">K8V11_12325</name>
</gene>
<feature type="region of interest" description="Disordered" evidence="3">
    <location>
        <begin position="1"/>
        <end position="204"/>
    </location>
</feature>
<dbReference type="Proteomes" id="UP000776650">
    <property type="component" value="Unassembled WGS sequence"/>
</dbReference>
<protein>
    <submittedName>
        <fullName evidence="5">NUDIX hydrolase</fullName>
    </submittedName>
</protein>
<feature type="compositionally biased region" description="Basic and acidic residues" evidence="3">
    <location>
        <begin position="487"/>
        <end position="497"/>
    </location>
</feature>
<evidence type="ECO:0000256" key="1">
    <source>
        <dbReference type="ARBA" id="ARBA00005582"/>
    </source>
</evidence>
<dbReference type="InterPro" id="IPR015797">
    <property type="entry name" value="NUDIX_hydrolase-like_dom_sf"/>
</dbReference>
<feature type="compositionally biased region" description="Gly residues" evidence="3">
    <location>
        <begin position="173"/>
        <end position="184"/>
    </location>
</feature>
<dbReference type="PROSITE" id="PS00893">
    <property type="entry name" value="NUDIX_BOX"/>
    <property type="match status" value="1"/>
</dbReference>
<feature type="compositionally biased region" description="Gly residues" evidence="3">
    <location>
        <begin position="466"/>
        <end position="481"/>
    </location>
</feature>
<keyword evidence="2 5" id="KW-0378">Hydrolase</keyword>
<dbReference type="Gene3D" id="3.90.79.10">
    <property type="entry name" value="Nucleoside Triphosphate Pyrophosphohydrolase"/>
    <property type="match status" value="1"/>
</dbReference>
<dbReference type="CDD" id="cd03673">
    <property type="entry name" value="NUDIX_Ap6A_hydrolase"/>
    <property type="match status" value="1"/>
</dbReference>
<feature type="compositionally biased region" description="Basic residues" evidence="3">
    <location>
        <begin position="422"/>
        <end position="433"/>
    </location>
</feature>
<dbReference type="InterPro" id="IPR000086">
    <property type="entry name" value="NUDIX_hydrolase_dom"/>
</dbReference>
<evidence type="ECO:0000256" key="3">
    <source>
        <dbReference type="SAM" id="MobiDB-lite"/>
    </source>
</evidence>
<dbReference type="InterPro" id="IPR020084">
    <property type="entry name" value="NUDIX_hydrolase_CS"/>
</dbReference>
<evidence type="ECO:0000259" key="4">
    <source>
        <dbReference type="PROSITE" id="PS51462"/>
    </source>
</evidence>
<dbReference type="RefSeq" id="WP_303914721.1">
    <property type="nucleotide sequence ID" value="NZ_DYXM01000234.1"/>
</dbReference>
<feature type="domain" description="Nudix hydrolase" evidence="4">
    <location>
        <begin position="211"/>
        <end position="352"/>
    </location>
</feature>
<name>A0A921F535_9ACTN</name>
<accession>A0A921F535</accession>
<evidence type="ECO:0000256" key="2">
    <source>
        <dbReference type="ARBA" id="ARBA00022801"/>
    </source>
</evidence>
<dbReference type="AlphaFoldDB" id="A0A921F535"/>
<dbReference type="PANTHER" id="PTHR43736">
    <property type="entry name" value="ADP-RIBOSE PYROPHOSPHATASE"/>
    <property type="match status" value="1"/>
</dbReference>
<dbReference type="SUPFAM" id="SSF55811">
    <property type="entry name" value="Nudix"/>
    <property type="match status" value="1"/>
</dbReference>
<evidence type="ECO:0000313" key="6">
    <source>
        <dbReference type="Proteomes" id="UP000776650"/>
    </source>
</evidence>
<dbReference type="Pfam" id="PF00293">
    <property type="entry name" value="NUDIX"/>
    <property type="match status" value="1"/>
</dbReference>
<feature type="compositionally biased region" description="Gly residues" evidence="3">
    <location>
        <begin position="144"/>
        <end position="157"/>
    </location>
</feature>
<feature type="compositionally biased region" description="Basic residues" evidence="3">
    <location>
        <begin position="85"/>
        <end position="94"/>
    </location>
</feature>
<dbReference type="GO" id="GO:0016787">
    <property type="term" value="F:hydrolase activity"/>
    <property type="evidence" value="ECO:0007669"/>
    <property type="project" value="UniProtKB-KW"/>
</dbReference>
<dbReference type="PROSITE" id="PS51462">
    <property type="entry name" value="NUDIX"/>
    <property type="match status" value="1"/>
</dbReference>
<feature type="region of interest" description="Disordered" evidence="3">
    <location>
        <begin position="362"/>
        <end position="497"/>
    </location>
</feature>